<dbReference type="InterPro" id="IPR001537">
    <property type="entry name" value="SpoU_MeTrfase"/>
</dbReference>
<dbReference type="RefSeq" id="WP_092615955.1">
    <property type="nucleotide sequence ID" value="NZ_FNCV01000002.1"/>
</dbReference>
<reference evidence="8" key="1">
    <citation type="submission" date="2016-10" db="EMBL/GenBank/DDBJ databases">
        <authorList>
            <person name="Varghese N."/>
            <person name="Submissions S."/>
        </authorList>
    </citation>
    <scope>NUCLEOTIDE SEQUENCE [LARGE SCALE GENOMIC DNA]</scope>
    <source>
        <strain evidence="8">930I</strain>
    </source>
</reference>
<dbReference type="InterPro" id="IPR029026">
    <property type="entry name" value="tRNA_m1G_MTases_N"/>
</dbReference>
<dbReference type="Gene3D" id="3.40.1280.10">
    <property type="match status" value="1"/>
</dbReference>
<evidence type="ECO:0000256" key="4">
    <source>
        <dbReference type="ARBA" id="ARBA00022691"/>
    </source>
</evidence>
<dbReference type="InterPro" id="IPR004384">
    <property type="entry name" value="RNA_MeTrfase_TrmJ/LasT"/>
</dbReference>
<dbReference type="SUPFAM" id="SSF75217">
    <property type="entry name" value="alpha/beta knot"/>
    <property type="match status" value="1"/>
</dbReference>
<dbReference type="EMBL" id="FNCV01000002">
    <property type="protein sequence ID" value="SDG73066.1"/>
    <property type="molecule type" value="Genomic_DNA"/>
</dbReference>
<dbReference type="GO" id="GO:0003723">
    <property type="term" value="F:RNA binding"/>
    <property type="evidence" value="ECO:0007669"/>
    <property type="project" value="InterPro"/>
</dbReference>
<keyword evidence="8" id="KW-1185">Reference proteome</keyword>
<evidence type="ECO:0000256" key="5">
    <source>
        <dbReference type="SAM" id="MobiDB-lite"/>
    </source>
</evidence>
<feature type="region of interest" description="Disordered" evidence="5">
    <location>
        <begin position="150"/>
        <end position="193"/>
    </location>
</feature>
<dbReference type="OrthoDB" id="4578643at2"/>
<feature type="domain" description="tRNA/rRNA methyltransferase SpoU type" evidence="6">
    <location>
        <begin position="9"/>
        <end position="139"/>
    </location>
</feature>
<proteinExistence type="inferred from homology"/>
<evidence type="ECO:0000259" key="6">
    <source>
        <dbReference type="Pfam" id="PF00588"/>
    </source>
</evidence>
<keyword evidence="2 7" id="KW-0489">Methyltransferase</keyword>
<comment type="similarity">
    <text evidence="1">Belongs to the class IV-like SAM-binding methyltransferase superfamily. RNA methyltransferase TrmH family.</text>
</comment>
<evidence type="ECO:0000256" key="3">
    <source>
        <dbReference type="ARBA" id="ARBA00022679"/>
    </source>
</evidence>
<dbReference type="GO" id="GO:0005829">
    <property type="term" value="C:cytosol"/>
    <property type="evidence" value="ECO:0007669"/>
    <property type="project" value="TreeGrafter"/>
</dbReference>
<dbReference type="AlphaFoldDB" id="A0A1G7WMC8"/>
<sequence>MRGYFGIGIESVSKQYNVGALFRSAHAFGAAFVFTVSAQYERDQGHRTDTSDALGHLPFYQFPTVEQMILPDGCKLVGVELTEKSIPLPSFQHPLHAAYIMGPERGSLSADMHQACDFIVQIPSRFCLNVGAAGLIVMYDRMISRGRFAPRPLKPGGPSEDLPPHTHGAPLMRTPERQAALERHRQPPPPWEA</sequence>
<dbReference type="STRING" id="83401.SAMN05421742_102254"/>
<dbReference type="PANTHER" id="PTHR42786:SF6">
    <property type="entry name" value="TRNA_RRNA METHYLTRANSFERASE SPOU TYPE DOMAIN-CONTAINING PROTEIN"/>
    <property type="match status" value="1"/>
</dbReference>
<evidence type="ECO:0000313" key="8">
    <source>
        <dbReference type="Proteomes" id="UP000217076"/>
    </source>
</evidence>
<keyword evidence="3" id="KW-0808">Transferase</keyword>
<dbReference type="GO" id="GO:0002128">
    <property type="term" value="P:tRNA nucleoside ribose methylation"/>
    <property type="evidence" value="ECO:0007669"/>
    <property type="project" value="TreeGrafter"/>
</dbReference>
<gene>
    <name evidence="7" type="ORF">SAMN05421742_102254</name>
</gene>
<accession>A0A1G7WMC8</accession>
<evidence type="ECO:0000256" key="2">
    <source>
        <dbReference type="ARBA" id="ARBA00022603"/>
    </source>
</evidence>
<dbReference type="PANTHER" id="PTHR42786">
    <property type="entry name" value="TRNA/RRNA METHYLTRANSFERASE"/>
    <property type="match status" value="1"/>
</dbReference>
<name>A0A1G7WMC8_9PROT</name>
<dbReference type="Pfam" id="PF00588">
    <property type="entry name" value="SpoU_methylase"/>
    <property type="match status" value="1"/>
</dbReference>
<dbReference type="CDD" id="cd18098">
    <property type="entry name" value="SpoU-like"/>
    <property type="match status" value="1"/>
</dbReference>
<dbReference type="GO" id="GO:0008173">
    <property type="term" value="F:RNA methyltransferase activity"/>
    <property type="evidence" value="ECO:0007669"/>
    <property type="project" value="InterPro"/>
</dbReference>
<feature type="compositionally biased region" description="Basic and acidic residues" evidence="5">
    <location>
        <begin position="174"/>
        <end position="185"/>
    </location>
</feature>
<evidence type="ECO:0000313" key="7">
    <source>
        <dbReference type="EMBL" id="SDG73066.1"/>
    </source>
</evidence>
<organism evidence="7 8">
    <name type="scientific">Roseospirillum parvum</name>
    <dbReference type="NCBI Taxonomy" id="83401"/>
    <lineage>
        <taxon>Bacteria</taxon>
        <taxon>Pseudomonadati</taxon>
        <taxon>Pseudomonadota</taxon>
        <taxon>Alphaproteobacteria</taxon>
        <taxon>Rhodospirillales</taxon>
        <taxon>Rhodospirillaceae</taxon>
        <taxon>Roseospirillum</taxon>
    </lineage>
</organism>
<dbReference type="InterPro" id="IPR029028">
    <property type="entry name" value="Alpha/beta_knot_MTases"/>
</dbReference>
<dbReference type="Proteomes" id="UP000217076">
    <property type="component" value="Unassembled WGS sequence"/>
</dbReference>
<protein>
    <submittedName>
        <fullName evidence="7">SpoU rRNA Methylase family protein</fullName>
    </submittedName>
</protein>
<evidence type="ECO:0000256" key="1">
    <source>
        <dbReference type="ARBA" id="ARBA00007228"/>
    </source>
</evidence>
<keyword evidence="4" id="KW-0949">S-adenosyl-L-methionine</keyword>